<dbReference type="Pfam" id="PF00651">
    <property type="entry name" value="BTB"/>
    <property type="match status" value="1"/>
</dbReference>
<dbReference type="AlphaFoldDB" id="A0AAV4W7T0"/>
<dbReference type="CDD" id="cd18491">
    <property type="entry name" value="BACK_ABTB2_like"/>
    <property type="match status" value="1"/>
</dbReference>
<sequence>MQIPLLPTQDAFIVPYVLGCGLPYWKAKSYGYCTLSLPRWPSVAEGGVSSSSSSTHLSEEQPRPAGCSKSVEQHLLTTCVGSMAELGDLLRRVVQYYQHMLGYGNGRCSIVWGPAALHTLYYFMRCSQLEHAEHGNHRAPVQELVYERPYLVLPPLIEWVRVATAHADHRRSQVVDKDDVMQAARLLLPGVDCPIREFGVSDERLHCCQRSEDLLKSELAFRMLGSGRTDLVPHALQLLPRVDAFDEHGLTPLMAACVRGDEAMVHVLLDAGADVDAETPGPGNAYPCVNPETQHWTALTYATTHGQLPVIKLLLEKGANVEGGARFSEEKITVTPLQLAAASGRLKLAELLLSHGAHPFLATTLRDSLAYGGAAQRGCYSALAVAGAHGQRTMLHLLLSHPVHKNSKEVLSLEEILAEGASQLTCDRRPNRLQVVPVSVDDLNKSSASLQSTTDSSQVIKLTKAQLKSLQEAMYHSAENGHIDITLDLRNIGVPWTLHCWMNTLAMAYEVQVEPVIDQLLQDYLQVWPEDCSSQFVDECLPLLFTIFRHSKKEGTTLLLADIFSNCYSKESIKEIRDVGYIGGARIDPTYVNNPEMSDVQFRVEGRVFYAHKIILVNASPRFKSMLSTKFSEGVPPVVQINDIRYDIFQLVMQYLYKGGFENCDIDQNDVLELMAAASFFQLDGLLRFCESRSSKLVDLDNVVSMYIHAKVYNALYLLEYCQGFLLQNMVALLTYDDSVRKLIFGKKLHNHDVLSGLLLTLQTRVREKSPGSKPVANKS</sequence>
<dbReference type="EMBL" id="BPLQ01014200">
    <property type="protein sequence ID" value="GIY78095.1"/>
    <property type="molecule type" value="Genomic_DNA"/>
</dbReference>
<feature type="repeat" description="ANK" evidence="10">
    <location>
        <begin position="332"/>
        <end position="364"/>
    </location>
</feature>
<comment type="subcellular location">
    <subcellularLocation>
        <location evidence="2">Secreted</location>
    </subcellularLocation>
    <subcellularLocation>
        <location evidence="1">Target cell membrane</location>
    </subcellularLocation>
</comment>
<dbReference type="SMART" id="SM00248">
    <property type="entry name" value="ANK"/>
    <property type="match status" value="5"/>
</dbReference>
<dbReference type="SUPFAM" id="SSF48403">
    <property type="entry name" value="Ankyrin repeat"/>
    <property type="match status" value="1"/>
</dbReference>
<evidence type="ECO:0000256" key="7">
    <source>
        <dbReference type="ARBA" id="ARBA00022699"/>
    </source>
</evidence>
<keyword evidence="13" id="KW-1185">Reference proteome</keyword>
<evidence type="ECO:0000256" key="4">
    <source>
        <dbReference type="ARBA" id="ARBA00022525"/>
    </source>
</evidence>
<keyword evidence="9" id="KW-0472">Membrane</keyword>
<dbReference type="PROSITE" id="PS50088">
    <property type="entry name" value="ANK_REPEAT"/>
    <property type="match status" value="3"/>
</dbReference>
<dbReference type="PROSITE" id="PS50097">
    <property type="entry name" value="BTB"/>
    <property type="match status" value="1"/>
</dbReference>
<dbReference type="InterPro" id="IPR011333">
    <property type="entry name" value="SKP1/BTB/POZ_sf"/>
</dbReference>
<accession>A0AAV4W7T0</accession>
<evidence type="ECO:0000256" key="9">
    <source>
        <dbReference type="ARBA" id="ARBA00023298"/>
    </source>
</evidence>
<dbReference type="GO" id="GO:0090729">
    <property type="term" value="F:toxin activity"/>
    <property type="evidence" value="ECO:0007669"/>
    <property type="project" value="UniProtKB-KW"/>
</dbReference>
<evidence type="ECO:0000256" key="8">
    <source>
        <dbReference type="ARBA" id="ARBA00023028"/>
    </source>
</evidence>
<dbReference type="FunFam" id="3.30.710.10:FF:000030">
    <property type="entry name" value="Ankyrin repeat and BTB/POZ domain-containing protein BTBD11"/>
    <property type="match status" value="1"/>
</dbReference>
<keyword evidence="7" id="KW-0528">Neurotoxin</keyword>
<dbReference type="Gene3D" id="1.25.40.20">
    <property type="entry name" value="Ankyrin repeat-containing domain"/>
    <property type="match status" value="1"/>
</dbReference>
<name>A0AAV4W7T0_9ARAC</name>
<keyword evidence="8" id="KW-0638">Presynaptic neurotoxin</keyword>
<dbReference type="PANTHER" id="PTHR46071:SF2">
    <property type="entry name" value="ANKYRIN REPEAT AND BTB_POZ DOMAIN-CONTAINING PROTEIN 2-LIKE PROTEIN"/>
    <property type="match status" value="1"/>
</dbReference>
<evidence type="ECO:0000256" key="1">
    <source>
        <dbReference type="ARBA" id="ARBA00004175"/>
    </source>
</evidence>
<feature type="repeat" description="ANK" evidence="10">
    <location>
        <begin position="248"/>
        <end position="280"/>
    </location>
</feature>
<dbReference type="Pfam" id="PF00023">
    <property type="entry name" value="Ank"/>
    <property type="match status" value="1"/>
</dbReference>
<evidence type="ECO:0000256" key="5">
    <source>
        <dbReference type="ARBA" id="ARBA00022537"/>
    </source>
</evidence>
<organism evidence="12 13">
    <name type="scientific">Caerostris darwini</name>
    <dbReference type="NCBI Taxonomy" id="1538125"/>
    <lineage>
        <taxon>Eukaryota</taxon>
        <taxon>Metazoa</taxon>
        <taxon>Ecdysozoa</taxon>
        <taxon>Arthropoda</taxon>
        <taxon>Chelicerata</taxon>
        <taxon>Arachnida</taxon>
        <taxon>Araneae</taxon>
        <taxon>Araneomorphae</taxon>
        <taxon>Entelegynae</taxon>
        <taxon>Araneoidea</taxon>
        <taxon>Araneidae</taxon>
        <taxon>Caerostris</taxon>
    </lineage>
</organism>
<dbReference type="GO" id="GO:0044218">
    <property type="term" value="C:other organism cell membrane"/>
    <property type="evidence" value="ECO:0007669"/>
    <property type="project" value="UniProtKB-KW"/>
</dbReference>
<evidence type="ECO:0000313" key="13">
    <source>
        <dbReference type="Proteomes" id="UP001054837"/>
    </source>
</evidence>
<evidence type="ECO:0000256" key="6">
    <source>
        <dbReference type="ARBA" id="ARBA00022656"/>
    </source>
</evidence>
<comment type="caution">
    <text evidence="12">The sequence shown here is derived from an EMBL/GenBank/DDBJ whole genome shotgun (WGS) entry which is preliminary data.</text>
</comment>
<dbReference type="Pfam" id="PF12796">
    <property type="entry name" value="Ank_2"/>
    <property type="match status" value="1"/>
</dbReference>
<dbReference type="InterPro" id="IPR002110">
    <property type="entry name" value="Ankyrin_rpt"/>
</dbReference>
<feature type="repeat" description="ANK" evidence="10">
    <location>
        <begin position="294"/>
        <end position="326"/>
    </location>
</feature>
<dbReference type="InterPro" id="IPR000210">
    <property type="entry name" value="BTB/POZ_dom"/>
</dbReference>
<evidence type="ECO:0000256" key="3">
    <source>
        <dbReference type="ARBA" id="ARBA00022483"/>
    </source>
</evidence>
<protein>
    <recommendedName>
        <fullName evidence="11">BTB domain-containing protein</fullName>
    </recommendedName>
</protein>
<keyword evidence="10" id="KW-0040">ANK repeat</keyword>
<dbReference type="InterPro" id="IPR052089">
    <property type="entry name" value="Ankyrin-BTB/POZ_domain"/>
</dbReference>
<feature type="domain" description="BTB" evidence="11">
    <location>
        <begin position="598"/>
        <end position="659"/>
    </location>
</feature>
<dbReference type="InterPro" id="IPR036770">
    <property type="entry name" value="Ankyrin_rpt-contain_sf"/>
</dbReference>
<dbReference type="GO" id="GO:0005576">
    <property type="term" value="C:extracellular region"/>
    <property type="evidence" value="ECO:0007669"/>
    <property type="project" value="UniProtKB-SubCell"/>
</dbReference>
<proteinExistence type="predicted"/>
<keyword evidence="4" id="KW-0964">Secreted</keyword>
<keyword evidence="9" id="KW-1053">Target membrane</keyword>
<dbReference type="GO" id="GO:0006887">
    <property type="term" value="P:exocytosis"/>
    <property type="evidence" value="ECO:0007669"/>
    <property type="project" value="UniProtKB-KW"/>
</dbReference>
<dbReference type="CDD" id="cd18297">
    <property type="entry name" value="BTB_POZ_ABTB2-like"/>
    <property type="match status" value="1"/>
</dbReference>
<evidence type="ECO:0000256" key="10">
    <source>
        <dbReference type="PROSITE-ProRule" id="PRU00023"/>
    </source>
</evidence>
<dbReference type="PROSITE" id="PS50297">
    <property type="entry name" value="ANK_REP_REGION"/>
    <property type="match status" value="3"/>
</dbReference>
<dbReference type="GO" id="GO:0044231">
    <property type="term" value="C:host cell presynaptic membrane"/>
    <property type="evidence" value="ECO:0007669"/>
    <property type="project" value="UniProtKB-KW"/>
</dbReference>
<dbReference type="PANTHER" id="PTHR46071">
    <property type="entry name" value="ANKYRIN REPEAT AND BTB/POZ DOMAIN-CONTAINING"/>
    <property type="match status" value="1"/>
</dbReference>
<dbReference type="Proteomes" id="UP001054837">
    <property type="component" value="Unassembled WGS sequence"/>
</dbReference>
<evidence type="ECO:0000313" key="12">
    <source>
        <dbReference type="EMBL" id="GIY78095.1"/>
    </source>
</evidence>
<keyword evidence="6" id="KW-0800">Toxin</keyword>
<reference evidence="12 13" key="1">
    <citation type="submission" date="2021-06" db="EMBL/GenBank/DDBJ databases">
        <title>Caerostris darwini draft genome.</title>
        <authorList>
            <person name="Kono N."/>
            <person name="Arakawa K."/>
        </authorList>
    </citation>
    <scope>NUCLEOTIDE SEQUENCE [LARGE SCALE GENOMIC DNA]</scope>
</reference>
<keyword evidence="5" id="KW-1052">Target cell membrane</keyword>
<dbReference type="Gene3D" id="3.30.710.10">
    <property type="entry name" value="Potassium Channel Kv1.1, Chain A"/>
    <property type="match status" value="1"/>
</dbReference>
<gene>
    <name evidence="12" type="primary">BTBD11</name>
    <name evidence="12" type="ORF">CDAR_282961</name>
</gene>
<evidence type="ECO:0000259" key="11">
    <source>
        <dbReference type="PROSITE" id="PS50097"/>
    </source>
</evidence>
<evidence type="ECO:0000256" key="2">
    <source>
        <dbReference type="ARBA" id="ARBA00004613"/>
    </source>
</evidence>
<dbReference type="SMART" id="SM00225">
    <property type="entry name" value="BTB"/>
    <property type="match status" value="1"/>
</dbReference>
<keyword evidence="3" id="KW-0268">Exocytosis</keyword>
<dbReference type="SUPFAM" id="SSF54695">
    <property type="entry name" value="POZ domain"/>
    <property type="match status" value="1"/>
</dbReference>